<dbReference type="EMBL" id="CAUYUJ010020656">
    <property type="protein sequence ID" value="CAK0899735.1"/>
    <property type="molecule type" value="Genomic_DNA"/>
</dbReference>
<feature type="non-terminal residue" evidence="2">
    <location>
        <position position="1"/>
    </location>
</feature>
<sequence>GQQLVDSAANAPMINVGLGLIQVKVHGANLSAMKCAEPFDPQTEQVQWPDFTLFGKTHLRPGTYAAVKCGGEDFLRTLDAEPAALGEACGHGGPAAMKPVLFAGEVEVNGNMELTAWANASGTYQVPAKLSRQSGLPPNLFWKFVDRERLPRVPDHGHLKFLRGGGALEPPATAADARPVAGGAHAGADESIDRQLSQMIGDGLRNESRADEGPPEKRQKTNSDFVKNLPFASGSGSPRGDSSTLGTARPAEAPEVPAAAGAVAKDPTTTAMEIMERVASDFDDLPKDKKILVGLVRYLSEVEAFDIKGWGFITALEGVFTKIGGAGMDDHDCPEWKWSALQGIIGELLRQDAVSLATLCNEAKKHSDALKKATENKGWKGNWALRAADMMCAFKAAVDKGATRTPLTMLFLKTCDTPKPRSQGVTFTGCYLDSSWETAVPKPENNCYMRVPYQFFWSEEDIVKAGIDVVEWDQRLTVFLQGLYYKNEAVFQLELASLKLASLRINTAKMNFKIGHGGDGKHMEATLQRNTVGEANAHYLDCGVFYDRSEWRKSGGAAWNRSTVRIQECGANARLVSDIWKRFIVGEELSCRVNYGFTVQRTFGECKKDQEFNYENTPVLEEAGGTRQKLCEQLERRIICSRMGKATFAHSDDDVCHEKGRFKKIPQDTLNEFLSHPWVAARFLHKYLRPFARNYTPDESLVMLDDIKSLSTEMNRDLAWLASRLSGGDDPPPEDGQSADVAERALIAAAHANTPAKAVVKANLIETLDCIPGTRKPGKKGASKRQNITAAIGKSNLRLFAQADTNVLRKLMVNYDKMVRAWEACGGRGALGDWDEWGNPFEHIDNTSTLVADGPVEWYAMILEHLSSPATALDGASITAKIRCVEMPSLGALQEYASDRGDRRQAALDAYIQRCAAHYNSDERSVKLPMDYYTSDPYGRGLCRGVGGQKLTREARVAALPDYIERAAPRCHPRLFKKALQARGLWNGDRSPMIRKFCVDYKKLREAVAMHLEISADESKLPWMLKLSNEIVDGAHLLLGCAEFAGYNVLHADRPSPIFSRIAAIVSHMENNALMVMLDKVRGAGSIREVLIFYGLIAKVVDFRGGATLAAAVAEASAAAGVELQIKTWGRGAEHVRFARAAPRCPQTVVARRRRGDREVATCVVSVADWAQLSPKTVLDEESATMTVKEFNESGLDHSQRDAAKIPQFTKESANSVFRLDHAEGTVYGVIEPQSAPAPAHCHGVRILEGGCAALWDPTAPSVEMHLRLAELEAIAEGRDLNWFSLKAASADAGLPTDGDDAYTLPAAGADDLFQPGPGLQRAVDTEGSFETHLWKCVHCSAPLQHRTGTASRSDISCTLYDLHCTTEVAVKPWRCTNRACQLRYGPNFMWVSGDKVNTATLADFERSGVVFVSNQRAFTMRYLRYHEKLMFRSFTTARGIDWVTKEVLANRAEEGYGKEFVSNFRKLHLDALMYLIAAQEMEPIKEHRGIVIGKEITDDTFSKLDSYYHRNVFPAPRPKDITVLAGGGHEKVPTKCNGEERQKRAVRRRPAAMKGPMKRVRKTAIKKHALRVKRAAKKKSVVLKRPSAAPVRRRPSVATPGKEPPAAAIRKKAQYKNSDKAVRHMHHNHGWFMVLTPEGRIAAAVEQKNPEGNGVAAKALARALKKHPNVNALVYDRCCSFYVSAQKLPACKGIKYWSVDWMHAKGHDSSCPCNPYHIMRLGRRLKGINTQRVRAAAERDDPTRHKLCVLYFAKLHNKYVEDQKADYLPPMESLKTTQGKGGHYGCT</sequence>
<feature type="compositionally biased region" description="Polar residues" evidence="1">
    <location>
        <begin position="234"/>
        <end position="246"/>
    </location>
</feature>
<feature type="region of interest" description="Disordered" evidence="1">
    <location>
        <begin position="164"/>
        <end position="191"/>
    </location>
</feature>
<evidence type="ECO:0000313" key="2">
    <source>
        <dbReference type="EMBL" id="CAK0899735.1"/>
    </source>
</evidence>
<evidence type="ECO:0000313" key="3">
    <source>
        <dbReference type="Proteomes" id="UP001189429"/>
    </source>
</evidence>
<feature type="compositionally biased region" description="Low complexity" evidence="1">
    <location>
        <begin position="248"/>
        <end position="264"/>
    </location>
</feature>
<keyword evidence="3" id="KW-1185">Reference proteome</keyword>
<evidence type="ECO:0000256" key="1">
    <source>
        <dbReference type="SAM" id="MobiDB-lite"/>
    </source>
</evidence>
<feature type="region of interest" description="Disordered" evidence="1">
    <location>
        <begin position="1576"/>
        <end position="1614"/>
    </location>
</feature>
<dbReference type="Proteomes" id="UP001189429">
    <property type="component" value="Unassembled WGS sequence"/>
</dbReference>
<feature type="compositionally biased region" description="Basic and acidic residues" evidence="1">
    <location>
        <begin position="205"/>
        <end position="221"/>
    </location>
</feature>
<name>A0ABN9XKJ8_9DINO</name>
<reference evidence="2" key="1">
    <citation type="submission" date="2023-10" db="EMBL/GenBank/DDBJ databases">
        <authorList>
            <person name="Chen Y."/>
            <person name="Shah S."/>
            <person name="Dougan E. K."/>
            <person name="Thang M."/>
            <person name="Chan C."/>
        </authorList>
    </citation>
    <scope>NUCLEOTIDE SEQUENCE [LARGE SCALE GENOMIC DNA]</scope>
</reference>
<feature type="region of interest" description="Disordered" evidence="1">
    <location>
        <begin position="205"/>
        <end position="264"/>
    </location>
</feature>
<gene>
    <name evidence="2" type="ORF">PCOR1329_LOCUS77178</name>
</gene>
<comment type="caution">
    <text evidence="2">The sequence shown here is derived from an EMBL/GenBank/DDBJ whole genome shotgun (WGS) entry which is preliminary data.</text>
</comment>
<proteinExistence type="predicted"/>
<accession>A0ABN9XKJ8</accession>
<organism evidence="2 3">
    <name type="scientific">Prorocentrum cordatum</name>
    <dbReference type="NCBI Taxonomy" id="2364126"/>
    <lineage>
        <taxon>Eukaryota</taxon>
        <taxon>Sar</taxon>
        <taxon>Alveolata</taxon>
        <taxon>Dinophyceae</taxon>
        <taxon>Prorocentrales</taxon>
        <taxon>Prorocentraceae</taxon>
        <taxon>Prorocentrum</taxon>
    </lineage>
</organism>
<protein>
    <submittedName>
        <fullName evidence="2">Uncharacterized protein</fullName>
    </submittedName>
</protein>